<dbReference type="Pfam" id="PF15753">
    <property type="entry name" value="BLOC1S3"/>
    <property type="match status" value="1"/>
</dbReference>
<dbReference type="KEGG" id="btab:109037652"/>
<organism evidence="4 5">
    <name type="scientific">Bemisia tabaci</name>
    <name type="common">Sweetpotato whitefly</name>
    <name type="synonym">Aleurodes tabaci</name>
    <dbReference type="NCBI Taxonomy" id="7038"/>
    <lineage>
        <taxon>Eukaryota</taxon>
        <taxon>Metazoa</taxon>
        <taxon>Ecdysozoa</taxon>
        <taxon>Arthropoda</taxon>
        <taxon>Hexapoda</taxon>
        <taxon>Insecta</taxon>
        <taxon>Pterygota</taxon>
        <taxon>Neoptera</taxon>
        <taxon>Paraneoptera</taxon>
        <taxon>Hemiptera</taxon>
        <taxon>Sternorrhyncha</taxon>
        <taxon>Aleyrodoidea</taxon>
        <taxon>Aleyrodidae</taxon>
        <taxon>Aleyrodinae</taxon>
        <taxon>Bemisia</taxon>
    </lineage>
</organism>
<gene>
    <name evidence="4" type="ORF">BEMITA_LOCUS3012</name>
</gene>
<sequence>MDCATKFVVGEAPESDDEEGYYKVDVEKVAAPSSNVVVGEAPESDDESSTSAIKPSGSSLSCLPAINLAPSNTELKQSFIIPYKYDTFLHKKLRSDNEAVFRSISDFVNKTFGSAIKQLNTANQDLLQAQIQLQEAVTCLKQVANNSSQVKSKIDSILSTPFLPNIKIQVPPALPIDSELLK</sequence>
<reference evidence="4" key="1">
    <citation type="submission" date="2021-12" db="EMBL/GenBank/DDBJ databases">
        <authorList>
            <person name="King R."/>
        </authorList>
    </citation>
    <scope>NUCLEOTIDE SEQUENCE</scope>
</reference>
<dbReference type="GO" id="GO:0031083">
    <property type="term" value="C:BLOC-1 complex"/>
    <property type="evidence" value="ECO:0007669"/>
    <property type="project" value="TreeGrafter"/>
</dbReference>
<dbReference type="AlphaFoldDB" id="A0A9P0EZP3"/>
<name>A0A9P0EZP3_BEMTA</name>
<evidence type="ECO:0000256" key="2">
    <source>
        <dbReference type="ARBA" id="ARBA00019581"/>
    </source>
</evidence>
<evidence type="ECO:0000256" key="1">
    <source>
        <dbReference type="ARBA" id="ARBA00008942"/>
    </source>
</evidence>
<proteinExistence type="inferred from homology"/>
<keyword evidence="5" id="KW-1185">Reference proteome</keyword>
<protein>
    <recommendedName>
        <fullName evidence="2">Biogenesis of lysosome-related organelles complex 1 subunit 3</fullName>
    </recommendedName>
</protein>
<dbReference type="Proteomes" id="UP001152759">
    <property type="component" value="Chromosome 10"/>
</dbReference>
<dbReference type="PANTHER" id="PTHR31974">
    <property type="entry name" value="BIOGENESIS OF LYSOSOME-RELATED ORGANELLES COMPLEX 1 SUBUNIT 3"/>
    <property type="match status" value="1"/>
</dbReference>
<evidence type="ECO:0000256" key="3">
    <source>
        <dbReference type="SAM" id="MobiDB-lite"/>
    </source>
</evidence>
<evidence type="ECO:0000313" key="4">
    <source>
        <dbReference type="EMBL" id="CAH0383574.1"/>
    </source>
</evidence>
<dbReference type="InterPro" id="IPR017245">
    <property type="entry name" value="BLOC-1_complex_su-3"/>
</dbReference>
<dbReference type="EMBL" id="OU963871">
    <property type="protein sequence ID" value="CAH0383574.1"/>
    <property type="molecule type" value="Genomic_DNA"/>
</dbReference>
<dbReference type="PANTHER" id="PTHR31974:SF2">
    <property type="entry name" value="BIOGENESIS OF LYSOSOME-RELATED ORGANELLES COMPLEX 1 SUBUNIT 3"/>
    <property type="match status" value="1"/>
</dbReference>
<accession>A0A9P0EZP3</accession>
<comment type="similarity">
    <text evidence="1">Belongs to the BLOC1S3 family.</text>
</comment>
<evidence type="ECO:0000313" key="5">
    <source>
        <dbReference type="Proteomes" id="UP001152759"/>
    </source>
</evidence>
<feature type="region of interest" description="Disordered" evidence="3">
    <location>
        <begin position="35"/>
        <end position="56"/>
    </location>
</feature>